<keyword evidence="1" id="KW-0175">Coiled coil</keyword>
<evidence type="ECO:0000313" key="2">
    <source>
        <dbReference type="EMBL" id="CVI63188.1"/>
    </source>
</evidence>
<evidence type="ECO:0000256" key="1">
    <source>
        <dbReference type="SAM" id="Coils"/>
    </source>
</evidence>
<dbReference type="Proteomes" id="UP000192140">
    <property type="component" value="Unassembled WGS sequence"/>
</dbReference>
<sequence>MVLVAEELKNKRAEIGLKVEEMRAQIVALERQQVAFDVVIQTYELDYSPVSESRILDRRRKRVATDPVSELLKDFDQINPETV</sequence>
<proteinExistence type="predicted"/>
<dbReference type="RefSeq" id="WP_080855102.1">
    <property type="nucleotide sequence ID" value="NZ_LT009777.1"/>
</dbReference>
<evidence type="ECO:0000313" key="3">
    <source>
        <dbReference type="Proteomes" id="UP000192140"/>
    </source>
</evidence>
<dbReference type="AlphaFoldDB" id="A0A1S7U9X0"/>
<name>A0A1S7U9X0_9HYPH</name>
<reference evidence="2" key="1">
    <citation type="submission" date="2016-01" db="EMBL/GenBank/DDBJ databases">
        <authorList>
            <person name="Regsiter A."/>
            <person name="william w."/>
        </authorList>
    </citation>
    <scope>NUCLEOTIDE SEQUENCE</scope>
    <source>
        <strain evidence="2">NCPPB 1641</strain>
    </source>
</reference>
<protein>
    <submittedName>
        <fullName evidence="2">Uncharacterized protein</fullName>
    </submittedName>
</protein>
<gene>
    <name evidence="2" type="ORF">AGR7A_pAt20131</name>
</gene>
<keyword evidence="3" id="KW-1185">Reference proteome</keyword>
<organism evidence="2 3">
    <name type="scientific">Agrobacterium deltaense NCPPB 1641</name>
    <dbReference type="NCBI Taxonomy" id="1183425"/>
    <lineage>
        <taxon>Bacteria</taxon>
        <taxon>Pseudomonadati</taxon>
        <taxon>Pseudomonadota</taxon>
        <taxon>Alphaproteobacteria</taxon>
        <taxon>Hyphomicrobiales</taxon>
        <taxon>Rhizobiaceae</taxon>
        <taxon>Rhizobium/Agrobacterium group</taxon>
        <taxon>Agrobacterium</taxon>
    </lineage>
</organism>
<feature type="coiled-coil region" evidence="1">
    <location>
        <begin position="5"/>
        <end position="32"/>
    </location>
</feature>
<accession>A0A1S7U9X0</accession>
<comment type="caution">
    <text evidence="2">The sequence shown here is derived from an EMBL/GenBank/DDBJ whole genome shotgun (WGS) entry which is preliminary data.</text>
</comment>
<dbReference type="EMBL" id="FCNP01000049">
    <property type="protein sequence ID" value="CVI63188.1"/>
    <property type="molecule type" value="Genomic_DNA"/>
</dbReference>